<evidence type="ECO:0000313" key="1">
    <source>
        <dbReference type="EMBL" id="KLN62211.1"/>
    </source>
</evidence>
<name>A0A0H2MJ34_9PROT</name>
<dbReference type="RefSeq" id="WP_047762337.1">
    <property type="nucleotide sequence ID" value="NZ_LAQL01000002.1"/>
</dbReference>
<dbReference type="Proteomes" id="UP000035444">
    <property type="component" value="Unassembled WGS sequence"/>
</dbReference>
<comment type="caution">
    <text evidence="1">The sequence shown here is derived from an EMBL/GenBank/DDBJ whole genome shotgun (WGS) entry which is preliminary data.</text>
</comment>
<dbReference type="STRING" id="1489064.WH96_01410"/>
<organism evidence="1 2">
    <name type="scientific">Kiloniella spongiae</name>
    <dbReference type="NCBI Taxonomy" id="1489064"/>
    <lineage>
        <taxon>Bacteria</taxon>
        <taxon>Pseudomonadati</taxon>
        <taxon>Pseudomonadota</taxon>
        <taxon>Alphaproteobacteria</taxon>
        <taxon>Rhodospirillales</taxon>
        <taxon>Kiloniellaceae</taxon>
        <taxon>Kiloniella</taxon>
    </lineage>
</organism>
<reference evidence="1 2" key="1">
    <citation type="submission" date="2015-03" db="EMBL/GenBank/DDBJ databases">
        <title>Genome Sequence of Kiloniella spongiae MEBiC09566, isolated from a marine sponge.</title>
        <authorList>
            <person name="Shao Z."/>
            <person name="Wang L."/>
            <person name="Li X."/>
        </authorList>
    </citation>
    <scope>NUCLEOTIDE SEQUENCE [LARGE SCALE GENOMIC DNA]</scope>
    <source>
        <strain evidence="1 2">MEBiC09566</strain>
    </source>
</reference>
<sequence>MLDKCYICHADLTAESNFCSSCGVNLNKLNESGAHALADQIQSIIMSKVKNIGIPFALAFTAIGWLGLDKYLEIKANDILSTKYSLNIEKIIKEYNDAQKQTYFLTESSIESQLEYRRLLAQRTLLLNEVLFIQESNYKVGEKFTDQNKVTKHDPFPKYTTKQENPTISFQRRAFKILLEYDYLIHKLSTQGNDKKTYQLVIDFFDKLSIALTLRNPLNRPVISASKLDSIGVTSQVFIEISSQPIENLINILLDDIETHYQLRTTLADNDLIYETYNFFSSFKLALNIISSANPSNDNNSKEVDFYTKKIKTLYDKMAPYTPDQKTFEQHLKSSNIKIKNGTLARVDKIDLLTLIRSLEVSIEKTETTIESVKTFKALMENYHDFLKATHNNNKEIALISKNLNDKNNSDIEKRSSIKKRNLKYITQLKIITQNIEESNYKMQKAISEYRLHKHY</sequence>
<protein>
    <recommendedName>
        <fullName evidence="3">Zinc-ribbon domain-containing protein</fullName>
    </recommendedName>
</protein>
<keyword evidence="2" id="KW-1185">Reference proteome</keyword>
<evidence type="ECO:0000313" key="2">
    <source>
        <dbReference type="Proteomes" id="UP000035444"/>
    </source>
</evidence>
<proteinExistence type="predicted"/>
<evidence type="ECO:0008006" key="3">
    <source>
        <dbReference type="Google" id="ProtNLM"/>
    </source>
</evidence>
<dbReference type="AlphaFoldDB" id="A0A0H2MJ34"/>
<gene>
    <name evidence="1" type="ORF">WH96_01410</name>
</gene>
<accession>A0A0H2MJ34</accession>
<dbReference type="EMBL" id="LAQL01000002">
    <property type="protein sequence ID" value="KLN62211.1"/>
    <property type="molecule type" value="Genomic_DNA"/>
</dbReference>